<sequence>MDAKWQQSAFFLFGIVLPGCFLYAWRAFIFYKIGSSLKDIGNDATIVHQINGIRDFTHNDPRKTYQPPPRKEPTHVPRFLALGCIGALLICAKQFMRFPASKRKQIVERVWKSRRK</sequence>
<keyword evidence="1" id="KW-1133">Transmembrane helix</keyword>
<dbReference type="EMBL" id="CDMY01000954">
    <property type="protein sequence ID" value="CEM37779.1"/>
    <property type="molecule type" value="Genomic_DNA"/>
</dbReference>
<keyword evidence="1" id="KW-0472">Membrane</keyword>
<evidence type="ECO:0000313" key="3">
    <source>
        <dbReference type="Proteomes" id="UP000041254"/>
    </source>
</evidence>
<feature type="transmembrane region" description="Helical" evidence="1">
    <location>
        <begin position="79"/>
        <end position="96"/>
    </location>
</feature>
<dbReference type="AlphaFoldDB" id="A0A0G4H290"/>
<evidence type="ECO:0000313" key="2">
    <source>
        <dbReference type="EMBL" id="CEM37779.1"/>
    </source>
</evidence>
<dbReference type="InParanoid" id="A0A0G4H290"/>
<organism evidence="2 3">
    <name type="scientific">Vitrella brassicaformis (strain CCMP3155)</name>
    <dbReference type="NCBI Taxonomy" id="1169540"/>
    <lineage>
        <taxon>Eukaryota</taxon>
        <taxon>Sar</taxon>
        <taxon>Alveolata</taxon>
        <taxon>Colpodellida</taxon>
        <taxon>Vitrellaceae</taxon>
        <taxon>Vitrella</taxon>
    </lineage>
</organism>
<keyword evidence="1" id="KW-0812">Transmembrane</keyword>
<feature type="transmembrane region" description="Helical" evidence="1">
    <location>
        <begin position="9"/>
        <end position="31"/>
    </location>
</feature>
<dbReference type="Proteomes" id="UP000041254">
    <property type="component" value="Unassembled WGS sequence"/>
</dbReference>
<accession>A0A0G4H290</accession>
<name>A0A0G4H290_VITBC</name>
<evidence type="ECO:0000256" key="1">
    <source>
        <dbReference type="SAM" id="Phobius"/>
    </source>
</evidence>
<dbReference type="VEuPathDB" id="CryptoDB:Vbra_19385"/>
<keyword evidence="3" id="KW-1185">Reference proteome</keyword>
<gene>
    <name evidence="2" type="ORF">Vbra_19385</name>
</gene>
<protein>
    <submittedName>
        <fullName evidence="2">Uncharacterized protein</fullName>
    </submittedName>
</protein>
<reference evidence="2 3" key="1">
    <citation type="submission" date="2014-11" db="EMBL/GenBank/DDBJ databases">
        <authorList>
            <person name="Zhu J."/>
            <person name="Qi W."/>
            <person name="Song R."/>
        </authorList>
    </citation>
    <scope>NUCLEOTIDE SEQUENCE [LARGE SCALE GENOMIC DNA]</scope>
</reference>
<proteinExistence type="predicted"/>